<accession>A0A4S4KCB2</accession>
<evidence type="ECO:0000313" key="2">
    <source>
        <dbReference type="EMBL" id="THG95573.1"/>
    </source>
</evidence>
<dbReference type="PROSITE" id="PS50181">
    <property type="entry name" value="FBOX"/>
    <property type="match status" value="1"/>
</dbReference>
<dbReference type="SMART" id="SM00256">
    <property type="entry name" value="FBOX"/>
    <property type="match status" value="1"/>
</dbReference>
<reference evidence="2 3" key="1">
    <citation type="submission" date="2019-02" db="EMBL/GenBank/DDBJ databases">
        <title>Genome sequencing of the rare red list fungi Phellinidium pouzarii.</title>
        <authorList>
            <person name="Buettner E."/>
            <person name="Kellner H."/>
        </authorList>
    </citation>
    <scope>NUCLEOTIDE SEQUENCE [LARGE SCALE GENOMIC DNA]</scope>
    <source>
        <strain evidence="2 3">DSM 108285</strain>
    </source>
</reference>
<dbReference type="EMBL" id="SGPK01000960">
    <property type="protein sequence ID" value="THG95573.1"/>
    <property type="molecule type" value="Genomic_DNA"/>
</dbReference>
<dbReference type="SUPFAM" id="SSF81383">
    <property type="entry name" value="F-box domain"/>
    <property type="match status" value="1"/>
</dbReference>
<proteinExistence type="predicted"/>
<dbReference type="InterPro" id="IPR001810">
    <property type="entry name" value="F-box_dom"/>
</dbReference>
<evidence type="ECO:0000259" key="1">
    <source>
        <dbReference type="PROSITE" id="PS50181"/>
    </source>
</evidence>
<organism evidence="2 3">
    <name type="scientific">Phellinidium pouzarii</name>
    <dbReference type="NCBI Taxonomy" id="167371"/>
    <lineage>
        <taxon>Eukaryota</taxon>
        <taxon>Fungi</taxon>
        <taxon>Dikarya</taxon>
        <taxon>Basidiomycota</taxon>
        <taxon>Agaricomycotina</taxon>
        <taxon>Agaricomycetes</taxon>
        <taxon>Hymenochaetales</taxon>
        <taxon>Hymenochaetaceae</taxon>
        <taxon>Phellinidium</taxon>
    </lineage>
</organism>
<dbReference type="InterPro" id="IPR036047">
    <property type="entry name" value="F-box-like_dom_sf"/>
</dbReference>
<dbReference type="OrthoDB" id="3193353at2759"/>
<feature type="domain" description="F-box" evidence="1">
    <location>
        <begin position="13"/>
        <end position="59"/>
    </location>
</feature>
<dbReference type="CDD" id="cd09917">
    <property type="entry name" value="F-box_SF"/>
    <property type="match status" value="1"/>
</dbReference>
<name>A0A4S4KCB2_9AGAM</name>
<dbReference type="Pfam" id="PF00646">
    <property type="entry name" value="F-box"/>
    <property type="match status" value="1"/>
</dbReference>
<dbReference type="Proteomes" id="UP000308199">
    <property type="component" value="Unassembled WGS sequence"/>
</dbReference>
<dbReference type="AlphaFoldDB" id="A0A4S4KCB2"/>
<evidence type="ECO:0000313" key="3">
    <source>
        <dbReference type="Proteomes" id="UP000308199"/>
    </source>
</evidence>
<keyword evidence="3" id="KW-1185">Reference proteome</keyword>
<comment type="caution">
    <text evidence="2">The sequence shown here is derived from an EMBL/GenBank/DDBJ whole genome shotgun (WGS) entry which is preliminary data.</text>
</comment>
<protein>
    <recommendedName>
        <fullName evidence="1">F-box domain-containing protein</fullName>
    </recommendedName>
</protein>
<gene>
    <name evidence="2" type="ORF">EW145_g7934</name>
</gene>
<sequence length="663" mass="72959">MSLISISSTLGAARMLSDIDDDVILQICALLNVKDILSLRLTSKRLASLTRIRTIWHTALTHHILQKDLPLPWIPGVFSPDSEAYSSQHTFRHASALDLERITRAALYAKNKWQRGKSERERERHVKVGAGRLFALWFLDVRSVADRERAVPQDDEGRYILSSGHNASKLVIHIWDLDIPNADDIGAMTVGRWMERGRIIGLAVDEGNGMRGAFSEGFKDVRGALIAVSAKCFFDAPDVDISFFLRILSFMPSRSPSGLFVLKSFELLGPVNVRALHGRLLALQVRSEGVGQGYGHGKLKVVDWVQSSEINSGTIEQAGVDDVGQSEVSVELAPSVHGIDCSVLRVLFVYDWILVFRESALEVYFLPSSTLSSSASGGQRILYPTTTHKWRWQVNSLAVTERVSWAHERASAKCTTCNGRGYVITGGDASAITSAEKGERFVCVCRYRPISIVVRFDSLYPWPFNLMHHYVLHVRTYADIFPGDFSNLQRQSPYAAPPVLAHTISSTIRLFGRSVITIGRFGTVVWTDSETASEDVNDDPGPPFLYYGERTAGCRLPISVPPRASTAVPASVPHVVSVSRLEPAAAENMTTTTAAGLQPDDVGAEPALEPTPATTLFGMREQDGWHAVAVCERVGRIVLGDADGMLNIWDHFDLSPVGRLRGA</sequence>